<dbReference type="OrthoDB" id="5413799at2"/>
<accession>A0A2U3K1G3</accession>
<organism evidence="2 3">
    <name type="scientific">Candidatus Sulfotelmatobacter kueseliae</name>
    <dbReference type="NCBI Taxonomy" id="2042962"/>
    <lineage>
        <taxon>Bacteria</taxon>
        <taxon>Pseudomonadati</taxon>
        <taxon>Acidobacteriota</taxon>
        <taxon>Terriglobia</taxon>
        <taxon>Terriglobales</taxon>
        <taxon>Candidatus Korobacteraceae</taxon>
        <taxon>Candidatus Sulfotelmatobacter</taxon>
    </lineage>
</organism>
<protein>
    <recommendedName>
        <fullName evidence="1">PD-(D/E)XK endonuclease-like domain-containing protein</fullName>
    </recommendedName>
</protein>
<evidence type="ECO:0000313" key="3">
    <source>
        <dbReference type="Proteomes" id="UP000238701"/>
    </source>
</evidence>
<feature type="domain" description="PD-(D/E)XK endonuclease-like" evidence="1">
    <location>
        <begin position="3"/>
        <end position="239"/>
    </location>
</feature>
<evidence type="ECO:0000313" key="2">
    <source>
        <dbReference type="EMBL" id="SPF33439.1"/>
    </source>
</evidence>
<proteinExistence type="predicted"/>
<dbReference type="AlphaFoldDB" id="A0A2U3K1G3"/>
<dbReference type="InterPro" id="IPR038726">
    <property type="entry name" value="PDDEXK_AddAB-type"/>
</dbReference>
<dbReference type="InterPro" id="IPR011604">
    <property type="entry name" value="PDDEXK-like_dom_sf"/>
</dbReference>
<dbReference type="Gene3D" id="3.90.320.10">
    <property type="match status" value="1"/>
</dbReference>
<dbReference type="Pfam" id="PF12705">
    <property type="entry name" value="PDDEXK_1"/>
    <property type="match status" value="1"/>
</dbReference>
<dbReference type="EMBL" id="OMOD01000022">
    <property type="protein sequence ID" value="SPF33439.1"/>
    <property type="molecule type" value="Genomic_DNA"/>
</dbReference>
<sequence>MTYSYTQISQYLTCPRRYRHRYLDGWKEKDTRAAMLFGRAFERALGALFRREDPGAVLFAEWSACQSQDLHYSNRDSWERMLRQGIMLLTRFCQDNRVEVRQPQRNLQIKFTRQVAGSNDFVAYIDAIGSLDGKRCLVEWKTSSIRYPEEPEGSLSLDPQLVCYSWMTGIAEVAQVVFVCKSLVEVQYLRTTITDEQRQEFGRLAEGTIRRIESADFLPHSGIRFPQNPCSSCPYVGLCLGKREMIDAAVVRRPGADSLDWLDELNY</sequence>
<dbReference type="Proteomes" id="UP000238701">
    <property type="component" value="Unassembled WGS sequence"/>
</dbReference>
<reference evidence="3" key="1">
    <citation type="submission" date="2018-02" db="EMBL/GenBank/DDBJ databases">
        <authorList>
            <person name="Hausmann B."/>
        </authorList>
    </citation>
    <scope>NUCLEOTIDE SEQUENCE [LARGE SCALE GENOMIC DNA]</scope>
    <source>
        <strain evidence="3">Peat soil MAG SbA1</strain>
    </source>
</reference>
<name>A0A2U3K1G3_9BACT</name>
<gene>
    <name evidence="2" type="ORF">SBA1_1180004</name>
</gene>
<evidence type="ECO:0000259" key="1">
    <source>
        <dbReference type="Pfam" id="PF12705"/>
    </source>
</evidence>